<comment type="caution">
    <text evidence="2">The sequence shown here is derived from an EMBL/GenBank/DDBJ whole genome shotgun (WGS) entry which is preliminary data.</text>
</comment>
<dbReference type="EMBL" id="JBHUMZ010000004">
    <property type="protein sequence ID" value="MFD2637372.1"/>
    <property type="molecule type" value="Genomic_DNA"/>
</dbReference>
<accession>A0ABW5Q6G5</accession>
<name>A0ABW5Q6G5_9BACI</name>
<dbReference type="Proteomes" id="UP001597452">
    <property type="component" value="Unassembled WGS sequence"/>
</dbReference>
<reference evidence="3" key="1">
    <citation type="journal article" date="2019" name="Int. J. Syst. Evol. Microbiol.">
        <title>The Global Catalogue of Microorganisms (GCM) 10K type strain sequencing project: providing services to taxonomists for standard genome sequencing and annotation.</title>
        <authorList>
            <consortium name="The Broad Institute Genomics Platform"/>
            <consortium name="The Broad Institute Genome Sequencing Center for Infectious Disease"/>
            <person name="Wu L."/>
            <person name="Ma J."/>
        </authorList>
    </citation>
    <scope>NUCLEOTIDE SEQUENCE [LARGE SCALE GENOMIC DNA]</scope>
    <source>
        <strain evidence="3">TISTR 1571</strain>
    </source>
</reference>
<evidence type="ECO:0000256" key="1">
    <source>
        <dbReference type="SAM" id="MobiDB-lite"/>
    </source>
</evidence>
<protein>
    <submittedName>
        <fullName evidence="2">DUF5327 family protein</fullName>
    </submittedName>
</protein>
<keyword evidence="3" id="KW-1185">Reference proteome</keyword>
<evidence type="ECO:0000313" key="2">
    <source>
        <dbReference type="EMBL" id="MFD2637372.1"/>
    </source>
</evidence>
<proteinExistence type="predicted"/>
<gene>
    <name evidence="2" type="ORF">ACFSW4_00540</name>
</gene>
<evidence type="ECO:0000313" key="3">
    <source>
        <dbReference type="Proteomes" id="UP001597452"/>
    </source>
</evidence>
<feature type="region of interest" description="Disordered" evidence="1">
    <location>
        <begin position="76"/>
        <end position="102"/>
    </location>
</feature>
<sequence>MTVSYHAIIRQLKKELNQLDEETPHEHVIAKMHAVKSLADVVINSYEDIEEKPEVSKVITAKHAPDMTDAEAKMMGIQKNTKQPERSLLDEDDANGESIFDF</sequence>
<dbReference type="RefSeq" id="WP_377326769.1">
    <property type="nucleotide sequence ID" value="NZ_JBHUMZ010000004.1"/>
</dbReference>
<organism evidence="2 3">
    <name type="scientific">Piscibacillus salipiscarius</name>
    <dbReference type="NCBI Taxonomy" id="299480"/>
    <lineage>
        <taxon>Bacteria</taxon>
        <taxon>Bacillati</taxon>
        <taxon>Bacillota</taxon>
        <taxon>Bacilli</taxon>
        <taxon>Bacillales</taxon>
        <taxon>Bacillaceae</taxon>
        <taxon>Piscibacillus</taxon>
    </lineage>
</organism>
<dbReference type="InterPro" id="IPR035218">
    <property type="entry name" value="DUF5327"/>
</dbReference>
<dbReference type="Pfam" id="PF17261">
    <property type="entry name" value="DUF5327"/>
    <property type="match status" value="1"/>
</dbReference>